<dbReference type="InterPro" id="IPR000073">
    <property type="entry name" value="AB_hydrolase_1"/>
</dbReference>
<dbReference type="PANTHER" id="PTHR43798:SF31">
    <property type="entry name" value="AB HYDROLASE SUPERFAMILY PROTEIN YCLE"/>
    <property type="match status" value="1"/>
</dbReference>
<evidence type="ECO:0000313" key="4">
    <source>
        <dbReference type="Proteomes" id="UP001499987"/>
    </source>
</evidence>
<reference evidence="3 4" key="1">
    <citation type="journal article" date="2019" name="Int. J. Syst. Evol. Microbiol.">
        <title>The Global Catalogue of Microorganisms (GCM) 10K type strain sequencing project: providing services to taxonomists for standard genome sequencing and annotation.</title>
        <authorList>
            <consortium name="The Broad Institute Genomics Platform"/>
            <consortium name="The Broad Institute Genome Sequencing Center for Infectious Disease"/>
            <person name="Wu L."/>
            <person name="Ma J."/>
        </authorList>
    </citation>
    <scope>NUCLEOTIDE SEQUENCE [LARGE SCALE GENOMIC DNA]</scope>
    <source>
        <strain evidence="3 4">JCM 13002</strain>
    </source>
</reference>
<keyword evidence="1" id="KW-0378">Hydrolase</keyword>
<keyword evidence="4" id="KW-1185">Reference proteome</keyword>
<dbReference type="PANTHER" id="PTHR43798">
    <property type="entry name" value="MONOACYLGLYCEROL LIPASE"/>
    <property type="match status" value="1"/>
</dbReference>
<feature type="domain" description="AB hydrolase-1" evidence="2">
    <location>
        <begin position="35"/>
        <end position="150"/>
    </location>
</feature>
<protein>
    <recommendedName>
        <fullName evidence="2">AB hydrolase-1 domain-containing protein</fullName>
    </recommendedName>
</protein>
<dbReference type="InterPro" id="IPR050266">
    <property type="entry name" value="AB_hydrolase_sf"/>
</dbReference>
<organism evidence="3 4">
    <name type="scientific">Kitasatospora arboriphila</name>
    <dbReference type="NCBI Taxonomy" id="258052"/>
    <lineage>
        <taxon>Bacteria</taxon>
        <taxon>Bacillati</taxon>
        <taxon>Actinomycetota</taxon>
        <taxon>Actinomycetes</taxon>
        <taxon>Kitasatosporales</taxon>
        <taxon>Streptomycetaceae</taxon>
        <taxon>Kitasatospora</taxon>
    </lineage>
</organism>
<dbReference type="SUPFAM" id="SSF53474">
    <property type="entry name" value="alpha/beta-Hydrolases"/>
    <property type="match status" value="1"/>
</dbReference>
<dbReference type="Pfam" id="PF00561">
    <property type="entry name" value="Abhydrolase_1"/>
    <property type="match status" value="1"/>
</dbReference>
<name>A0ABN1TRZ0_9ACTN</name>
<evidence type="ECO:0000313" key="3">
    <source>
        <dbReference type="EMBL" id="GAA1100152.1"/>
    </source>
</evidence>
<comment type="caution">
    <text evidence="3">The sequence shown here is derived from an EMBL/GenBank/DDBJ whole genome shotgun (WGS) entry which is preliminary data.</text>
</comment>
<dbReference type="Gene3D" id="3.40.50.1820">
    <property type="entry name" value="alpha/beta hydrolase"/>
    <property type="match status" value="1"/>
</dbReference>
<dbReference type="InterPro" id="IPR029058">
    <property type="entry name" value="AB_hydrolase_fold"/>
</dbReference>
<evidence type="ECO:0000256" key="1">
    <source>
        <dbReference type="ARBA" id="ARBA00022801"/>
    </source>
</evidence>
<evidence type="ECO:0000259" key="2">
    <source>
        <dbReference type="Pfam" id="PF00561"/>
    </source>
</evidence>
<dbReference type="EMBL" id="BAAALD010000051">
    <property type="protein sequence ID" value="GAA1100152.1"/>
    <property type="molecule type" value="Genomic_DNA"/>
</dbReference>
<sequence>MTKNSPSATAPSWTGLVPVDDTALAVTDTGGPGVPVVYLNGQFATQGYWRRVVADLGAGWRHLTYDERARGRKSGRSADYSFEAAVRDVDAVLAARGVDRALVVGWSYGAFVGAHWAARNPERALGAVMVDGAFPYDWLDEAMEQRIRKQFRQWSRFLPLLRPTGLTPRMTADQMADCNIELGRISRERELGPVLDGITVPVRYVVASGSSLGSRGDEQERIRTSLDGVTARNSNIAVSAKVAANHGALLKKDFRAIADAVREVAALADAGR</sequence>
<dbReference type="Proteomes" id="UP001499987">
    <property type="component" value="Unassembled WGS sequence"/>
</dbReference>
<proteinExistence type="predicted"/>
<dbReference type="RefSeq" id="WP_344625781.1">
    <property type="nucleotide sequence ID" value="NZ_BAAALD010000051.1"/>
</dbReference>
<gene>
    <name evidence="3" type="ORF">GCM10009663_48570</name>
</gene>
<accession>A0ABN1TRZ0</accession>